<proteinExistence type="predicted"/>
<gene>
    <name evidence="1" type="ORF">MgSA37_02284</name>
</gene>
<keyword evidence="2" id="KW-1185">Reference proteome</keyword>
<name>A0A0X8X1K7_9SPHI</name>
<evidence type="ECO:0000313" key="1">
    <source>
        <dbReference type="EMBL" id="BAU54112.1"/>
    </source>
</evidence>
<dbReference type="CDD" id="cd02440">
    <property type="entry name" value="AdoMet_MTases"/>
    <property type="match status" value="1"/>
</dbReference>
<accession>A0A0X8X1K7</accession>
<sequence>MKIRTPKTMDDLLIKRSYNVLEVGGGNHPDKRAHIVVDKYVDDNTHRSGDLQLYKKQKFIQADGEHLPFKDKEFDYVICRHVLEHVDDPIQFVKEQARVAKMGYMETPSLLGEYIAPKESHRWVIQDIDDKLVLYDKEVLKFTPWMDFGEVFLYYLPKTSIGFKILERTHAGILTVNYEWKDEIEILVNPQDEYYLNHFIKPWDESICDKQLAKRSLGREIGATIHAMFDIIRSVTKNKFAKENY</sequence>
<evidence type="ECO:0000313" key="2">
    <source>
        <dbReference type="Proteomes" id="UP000218263"/>
    </source>
</evidence>
<dbReference type="Pfam" id="PF08241">
    <property type="entry name" value="Methyltransf_11"/>
    <property type="match status" value="1"/>
</dbReference>
<dbReference type="OrthoDB" id="3896938at2"/>
<reference evidence="1 2" key="1">
    <citation type="submission" date="2015-12" db="EMBL/GenBank/DDBJ databases">
        <title>Genome sequence of Mucilaginibacter gotjawali.</title>
        <authorList>
            <person name="Lee J.S."/>
            <person name="Lee K.C."/>
            <person name="Kim K.K."/>
            <person name="Lee B.W."/>
        </authorList>
    </citation>
    <scope>NUCLEOTIDE SEQUENCE [LARGE SCALE GENOMIC DNA]</scope>
    <source>
        <strain evidence="1 2">SA3-7</strain>
    </source>
</reference>
<dbReference type="SUPFAM" id="SSF53335">
    <property type="entry name" value="S-adenosyl-L-methionine-dependent methyltransferases"/>
    <property type="match status" value="1"/>
</dbReference>
<protein>
    <submittedName>
        <fullName evidence="1">Uncharacterized protein</fullName>
    </submittedName>
</protein>
<dbReference type="EMBL" id="AP017313">
    <property type="protein sequence ID" value="BAU54112.1"/>
    <property type="molecule type" value="Genomic_DNA"/>
</dbReference>
<dbReference type="GO" id="GO:0032259">
    <property type="term" value="P:methylation"/>
    <property type="evidence" value="ECO:0007669"/>
    <property type="project" value="UniProtKB-KW"/>
</dbReference>
<dbReference type="InterPro" id="IPR029063">
    <property type="entry name" value="SAM-dependent_MTases_sf"/>
</dbReference>
<dbReference type="AlphaFoldDB" id="A0A0X8X1K7"/>
<dbReference type="Gene3D" id="3.40.50.150">
    <property type="entry name" value="Vaccinia Virus protein VP39"/>
    <property type="match status" value="1"/>
</dbReference>
<dbReference type="Proteomes" id="UP000218263">
    <property type="component" value="Chromosome"/>
</dbReference>
<dbReference type="RefSeq" id="WP_096351935.1">
    <property type="nucleotide sequence ID" value="NZ_AP017313.1"/>
</dbReference>
<dbReference type="InterPro" id="IPR013216">
    <property type="entry name" value="Methyltransf_11"/>
</dbReference>
<dbReference type="KEGG" id="mgot:MgSA37_02284"/>
<organism evidence="1 2">
    <name type="scientific">Mucilaginibacter gotjawali</name>
    <dbReference type="NCBI Taxonomy" id="1550579"/>
    <lineage>
        <taxon>Bacteria</taxon>
        <taxon>Pseudomonadati</taxon>
        <taxon>Bacteroidota</taxon>
        <taxon>Sphingobacteriia</taxon>
        <taxon>Sphingobacteriales</taxon>
        <taxon>Sphingobacteriaceae</taxon>
        <taxon>Mucilaginibacter</taxon>
    </lineage>
</organism>
<dbReference type="GO" id="GO:0008757">
    <property type="term" value="F:S-adenosylmethionine-dependent methyltransferase activity"/>
    <property type="evidence" value="ECO:0007669"/>
    <property type="project" value="InterPro"/>
</dbReference>